<comment type="cofactor">
    <cofactor evidence="1">
        <name>Fe(2+)</name>
        <dbReference type="ChEBI" id="CHEBI:29033"/>
    </cofactor>
</comment>
<keyword evidence="10" id="KW-1185">Reference proteome</keyword>
<sequence length="296" mass="33069">MPMPVRISPLTPTIGAVVEGVDLAQPLSDDLIGEIRQALLAHQVIFFQDQHITPVQHRDFAARFGPLHTHPLYPGVPEAPELFILDNHGGNPTDNDAWHTDITFIETPPMASILYARLLPANGGDTVWSNMKAAYEALSPPLRDFLVGLDAVHDFARGFPARGRVAGAAGADKHAQALEDHPPVLHPVVRTHPETGEDGLFVNYGFTERIKGLRRKESDAILAMLFQHIQQPEFVVRWRWTPNAIAFWDNRVTQHYAVNDYLPHRRVMNRATVLGDRPYHRSRRPGEAAADRVAAE</sequence>
<dbReference type="EMBL" id="QFYP01000001">
    <property type="protein sequence ID" value="RAK58558.1"/>
    <property type="molecule type" value="Genomic_DNA"/>
</dbReference>
<dbReference type="AlphaFoldDB" id="A0A328B0L3"/>
<accession>A0A328B0L3</accession>
<protein>
    <submittedName>
        <fullName evidence="9">Taurine dioxygenase</fullName>
        <ecNumber evidence="9">1.14.11.17</ecNumber>
    </submittedName>
</protein>
<dbReference type="GO" id="GO:0000908">
    <property type="term" value="F:taurine dioxygenase activity"/>
    <property type="evidence" value="ECO:0007669"/>
    <property type="project" value="UniProtKB-EC"/>
</dbReference>
<gene>
    <name evidence="9" type="ORF">DJ021_01465</name>
</gene>
<feature type="compositionally biased region" description="Basic and acidic residues" evidence="7">
    <location>
        <begin position="284"/>
        <end position="296"/>
    </location>
</feature>
<dbReference type="GO" id="GO:0006790">
    <property type="term" value="P:sulfur compound metabolic process"/>
    <property type="evidence" value="ECO:0007669"/>
    <property type="project" value="TreeGrafter"/>
</dbReference>
<organism evidence="9 10">
    <name type="scientific">Phenylobacterium hankyongense</name>
    <dbReference type="NCBI Taxonomy" id="1813876"/>
    <lineage>
        <taxon>Bacteria</taxon>
        <taxon>Pseudomonadati</taxon>
        <taxon>Pseudomonadota</taxon>
        <taxon>Alphaproteobacteria</taxon>
        <taxon>Caulobacterales</taxon>
        <taxon>Caulobacteraceae</taxon>
        <taxon>Phenylobacterium</taxon>
    </lineage>
</organism>
<evidence type="ECO:0000313" key="9">
    <source>
        <dbReference type="EMBL" id="RAK58558.1"/>
    </source>
</evidence>
<evidence type="ECO:0000256" key="5">
    <source>
        <dbReference type="ARBA" id="ARBA00023002"/>
    </source>
</evidence>
<comment type="similarity">
    <text evidence="2">Belongs to the TfdA dioxygenase family.</text>
</comment>
<evidence type="ECO:0000256" key="3">
    <source>
        <dbReference type="ARBA" id="ARBA00022723"/>
    </source>
</evidence>
<name>A0A328B0L3_9CAUL</name>
<dbReference type="InterPro" id="IPR003819">
    <property type="entry name" value="TauD/TfdA-like"/>
</dbReference>
<dbReference type="Gene3D" id="3.60.130.10">
    <property type="entry name" value="Clavaminate synthase-like"/>
    <property type="match status" value="1"/>
</dbReference>
<dbReference type="FunFam" id="3.60.130.10:FF:000002">
    <property type="entry name" value="Alpha-ketoglutarate-dependent taurine dioxygenase"/>
    <property type="match status" value="1"/>
</dbReference>
<dbReference type="InterPro" id="IPR042098">
    <property type="entry name" value="TauD-like_sf"/>
</dbReference>
<dbReference type="Pfam" id="PF02668">
    <property type="entry name" value="TauD"/>
    <property type="match status" value="1"/>
</dbReference>
<keyword evidence="4 9" id="KW-0223">Dioxygenase</keyword>
<dbReference type="GO" id="GO:0046872">
    <property type="term" value="F:metal ion binding"/>
    <property type="evidence" value="ECO:0007669"/>
    <property type="project" value="UniProtKB-KW"/>
</dbReference>
<dbReference type="SUPFAM" id="SSF51197">
    <property type="entry name" value="Clavaminate synthase-like"/>
    <property type="match status" value="1"/>
</dbReference>
<dbReference type="PANTHER" id="PTHR30468">
    <property type="entry name" value="ALPHA-KETOGLUTARATE-DEPENDENT SULFONATE DIOXYGENASE"/>
    <property type="match status" value="1"/>
</dbReference>
<evidence type="ECO:0000256" key="7">
    <source>
        <dbReference type="SAM" id="MobiDB-lite"/>
    </source>
</evidence>
<evidence type="ECO:0000256" key="2">
    <source>
        <dbReference type="ARBA" id="ARBA00005896"/>
    </source>
</evidence>
<evidence type="ECO:0000256" key="4">
    <source>
        <dbReference type="ARBA" id="ARBA00022964"/>
    </source>
</evidence>
<dbReference type="Proteomes" id="UP000249842">
    <property type="component" value="Unassembled WGS sequence"/>
</dbReference>
<dbReference type="InterPro" id="IPR051323">
    <property type="entry name" value="AtsK-like"/>
</dbReference>
<dbReference type="GO" id="GO:0005737">
    <property type="term" value="C:cytoplasm"/>
    <property type="evidence" value="ECO:0007669"/>
    <property type="project" value="TreeGrafter"/>
</dbReference>
<dbReference type="OrthoDB" id="7209371at2"/>
<feature type="domain" description="TauD/TfdA-like" evidence="8">
    <location>
        <begin position="7"/>
        <end position="272"/>
    </location>
</feature>
<keyword evidence="3" id="KW-0479">Metal-binding</keyword>
<dbReference type="NCBIfam" id="NF007104">
    <property type="entry name" value="PRK09553.1"/>
    <property type="match status" value="1"/>
</dbReference>
<comment type="caution">
    <text evidence="9">The sequence shown here is derived from an EMBL/GenBank/DDBJ whole genome shotgun (WGS) entry which is preliminary data.</text>
</comment>
<dbReference type="EC" id="1.14.11.17" evidence="9"/>
<evidence type="ECO:0000256" key="1">
    <source>
        <dbReference type="ARBA" id="ARBA00001954"/>
    </source>
</evidence>
<keyword evidence="5 9" id="KW-0560">Oxidoreductase</keyword>
<reference evidence="10" key="1">
    <citation type="submission" date="2018-05" db="EMBL/GenBank/DDBJ databases">
        <authorList>
            <person name="Li X."/>
        </authorList>
    </citation>
    <scope>NUCLEOTIDE SEQUENCE [LARGE SCALE GENOMIC DNA]</scope>
    <source>
        <strain evidence="10">HKS-05</strain>
    </source>
</reference>
<evidence type="ECO:0000256" key="6">
    <source>
        <dbReference type="ARBA" id="ARBA00023004"/>
    </source>
</evidence>
<evidence type="ECO:0000259" key="8">
    <source>
        <dbReference type="Pfam" id="PF02668"/>
    </source>
</evidence>
<evidence type="ECO:0000313" key="10">
    <source>
        <dbReference type="Proteomes" id="UP000249842"/>
    </source>
</evidence>
<keyword evidence="6" id="KW-0408">Iron</keyword>
<feature type="region of interest" description="Disordered" evidence="7">
    <location>
        <begin position="276"/>
        <end position="296"/>
    </location>
</feature>
<dbReference type="PANTHER" id="PTHR30468:SF1">
    <property type="entry name" value="ALPHA-KETOGLUTARATE-DEPENDENT SULFONATE DIOXYGENASE"/>
    <property type="match status" value="1"/>
</dbReference>
<proteinExistence type="inferred from homology"/>